<dbReference type="EMBL" id="CADEAL010000660">
    <property type="protein sequence ID" value="CAB1423506.1"/>
    <property type="molecule type" value="Genomic_DNA"/>
</dbReference>
<dbReference type="GO" id="GO:0005524">
    <property type="term" value="F:ATP binding"/>
    <property type="evidence" value="ECO:0007669"/>
    <property type="project" value="UniProtKB-KW"/>
</dbReference>
<dbReference type="SUPFAM" id="SSF52540">
    <property type="entry name" value="P-loop containing nucleoside triphosphate hydrolases"/>
    <property type="match status" value="1"/>
</dbReference>
<sequence length="644" mass="73157">MKCVMLSHGFLVDRSDVILTQEGAETARVGVVLSGLSEGEACLVINEDGHGVSYTPGRNKEESSFSFDQVVNVDNFQSVHAELLQPLADSMSAGYNGALLICGVPTERTCSLIDHSIIKQLLAELFSRIWSQVKEESLISVSFLQFYPDGSAVDVLSPNRQTLKLVTHPVLGSLVGGACEVCVCSEEEASALYETCRETLKARADSMSNRCSFLFSVAVEWKLHREEEEEEEEEICRSRLQLFSLAGGASSTDLRGVSPLVKVVDQISSGASTADQLLPLLLHEALTGNSRAVLIYCINLQGLLDYETPSSLALAQKVRGLVNKATVGRWSPRAAEREIREEIMTLQNMMMSQGGREVQNTHRLAELTHHLQIVKNQSWDRRRDESKKIKSKTQERRQTPNRNWHISDHRQETDKKKHLQDQLKLEMQEHIREGKGNVEKVMERVARIQELKEALREETLKNGALTEKSDLCQQSQLEDNKAKERRRQLKEDHGRLIQEEVEKMERDLAQEQLPTEGPQRELLVLTRERQVLVLQMEALRTEALQAERELQDQYHRQQKELCCLREESLQVFRAFREVSEQHRKTSEGRYRCVLLEAVQDAVYLSAQNQQLQADNRQLHRALGELKDALAVRVDPKAEPLSRQQ</sequence>
<dbReference type="GO" id="GO:0008017">
    <property type="term" value="F:microtubule binding"/>
    <property type="evidence" value="ECO:0007669"/>
    <property type="project" value="InterPro"/>
</dbReference>
<dbReference type="GO" id="GO:0003777">
    <property type="term" value="F:microtubule motor activity"/>
    <property type="evidence" value="ECO:0007669"/>
    <property type="project" value="InterPro"/>
</dbReference>
<dbReference type="InterPro" id="IPR001752">
    <property type="entry name" value="Kinesin_motor_dom"/>
</dbReference>
<evidence type="ECO:0000313" key="7">
    <source>
        <dbReference type="Proteomes" id="UP001153269"/>
    </source>
</evidence>
<feature type="compositionally biased region" description="Basic and acidic residues" evidence="4">
    <location>
        <begin position="378"/>
        <end position="398"/>
    </location>
</feature>
<evidence type="ECO:0000256" key="3">
    <source>
        <dbReference type="SAM" id="Coils"/>
    </source>
</evidence>
<evidence type="ECO:0000256" key="2">
    <source>
        <dbReference type="ARBA" id="ARBA00022840"/>
    </source>
</evidence>
<accession>A0A9N7U3T2</accession>
<keyword evidence="3" id="KW-0175">Coiled coil</keyword>
<dbReference type="GO" id="GO:0007018">
    <property type="term" value="P:microtubule-based movement"/>
    <property type="evidence" value="ECO:0007669"/>
    <property type="project" value="InterPro"/>
</dbReference>
<feature type="compositionally biased region" description="Basic and acidic residues" evidence="4">
    <location>
        <begin position="405"/>
        <end position="417"/>
    </location>
</feature>
<name>A0A9N7U3T2_PLEPL</name>
<organism evidence="6 7">
    <name type="scientific">Pleuronectes platessa</name>
    <name type="common">European plaice</name>
    <dbReference type="NCBI Taxonomy" id="8262"/>
    <lineage>
        <taxon>Eukaryota</taxon>
        <taxon>Metazoa</taxon>
        <taxon>Chordata</taxon>
        <taxon>Craniata</taxon>
        <taxon>Vertebrata</taxon>
        <taxon>Euteleostomi</taxon>
        <taxon>Actinopterygii</taxon>
        <taxon>Neopterygii</taxon>
        <taxon>Teleostei</taxon>
        <taxon>Neoteleostei</taxon>
        <taxon>Acanthomorphata</taxon>
        <taxon>Carangaria</taxon>
        <taxon>Pleuronectiformes</taxon>
        <taxon>Pleuronectoidei</taxon>
        <taxon>Pleuronectidae</taxon>
        <taxon>Pleuronectes</taxon>
    </lineage>
</organism>
<reference evidence="6" key="1">
    <citation type="submission" date="2020-03" db="EMBL/GenBank/DDBJ databases">
        <authorList>
            <person name="Weist P."/>
        </authorList>
    </citation>
    <scope>NUCLEOTIDE SEQUENCE</scope>
</reference>
<proteinExistence type="predicted"/>
<feature type="coiled-coil region" evidence="3">
    <location>
        <begin position="529"/>
        <end position="560"/>
    </location>
</feature>
<evidence type="ECO:0000256" key="4">
    <source>
        <dbReference type="SAM" id="MobiDB-lite"/>
    </source>
</evidence>
<dbReference type="AlphaFoldDB" id="A0A9N7U3T2"/>
<protein>
    <recommendedName>
        <fullName evidence="5">Kinesin motor domain-containing protein</fullName>
    </recommendedName>
</protein>
<keyword evidence="7" id="KW-1185">Reference proteome</keyword>
<dbReference type="PANTHER" id="PTHR40710">
    <property type="entry name" value="RIKEN CDNA E230025N22 GENE"/>
    <property type="match status" value="1"/>
</dbReference>
<evidence type="ECO:0000256" key="1">
    <source>
        <dbReference type="ARBA" id="ARBA00022741"/>
    </source>
</evidence>
<dbReference type="InterPro" id="IPR036961">
    <property type="entry name" value="Kinesin_motor_dom_sf"/>
</dbReference>
<dbReference type="Pfam" id="PF00225">
    <property type="entry name" value="Kinesin"/>
    <property type="match status" value="1"/>
</dbReference>
<feature type="domain" description="Kinesin motor" evidence="5">
    <location>
        <begin position="26"/>
        <end position="329"/>
    </location>
</feature>
<keyword evidence="1" id="KW-0547">Nucleotide-binding</keyword>
<keyword evidence="2" id="KW-0067">ATP-binding</keyword>
<dbReference type="SMART" id="SM00129">
    <property type="entry name" value="KISc"/>
    <property type="match status" value="1"/>
</dbReference>
<dbReference type="Gene3D" id="3.40.850.10">
    <property type="entry name" value="Kinesin motor domain"/>
    <property type="match status" value="1"/>
</dbReference>
<comment type="caution">
    <text evidence="6">The sequence shown here is derived from an EMBL/GenBank/DDBJ whole genome shotgun (WGS) entry which is preliminary data.</text>
</comment>
<dbReference type="Proteomes" id="UP001153269">
    <property type="component" value="Unassembled WGS sequence"/>
</dbReference>
<dbReference type="InterPro" id="IPR027417">
    <property type="entry name" value="P-loop_NTPase"/>
</dbReference>
<evidence type="ECO:0000259" key="5">
    <source>
        <dbReference type="SMART" id="SM00129"/>
    </source>
</evidence>
<evidence type="ECO:0000313" key="6">
    <source>
        <dbReference type="EMBL" id="CAB1423506.1"/>
    </source>
</evidence>
<gene>
    <name evidence="6" type="ORF">PLEPLA_LOCUS11426</name>
</gene>
<dbReference type="PANTHER" id="PTHR40710:SF1">
    <property type="entry name" value="RIKEN CDNA E230025N22 GENE"/>
    <property type="match status" value="1"/>
</dbReference>
<feature type="region of interest" description="Disordered" evidence="4">
    <location>
        <begin position="378"/>
        <end position="417"/>
    </location>
</feature>